<keyword evidence="1" id="KW-0472">Membrane</keyword>
<feature type="domain" description="DUF6533" evidence="2">
    <location>
        <begin position="170"/>
        <end position="200"/>
    </location>
</feature>
<evidence type="ECO:0000313" key="4">
    <source>
        <dbReference type="Proteomes" id="UP000054538"/>
    </source>
</evidence>
<dbReference type="InParanoid" id="A0A0D0DRL7"/>
<dbReference type="Proteomes" id="UP000054538">
    <property type="component" value="Unassembled WGS sequence"/>
</dbReference>
<keyword evidence="1" id="KW-1133">Transmembrane helix</keyword>
<sequence>MGPISSRCSQTPFNYMNATSCHGVGRPNLNDTAHTFWTASASVKWRSVEFSTTSLFLACLFIPFVISIPYIPLVQLFHSQRASVHHSNQRRSGPILHRNRQPFHLYGPLSVPHRPMTSNLITDAVNIEALRAPQYLSAAGLVVRILIPCTTSRRFGFKIDDKDSPMGPPLTFQDEVQLIWQTKLSVPKVLFLFSRHAVPIAMIVQTRLNC</sequence>
<accession>A0A0D0DRL7</accession>
<dbReference type="InterPro" id="IPR045340">
    <property type="entry name" value="DUF6533"/>
</dbReference>
<evidence type="ECO:0000259" key="2">
    <source>
        <dbReference type="Pfam" id="PF20151"/>
    </source>
</evidence>
<name>A0A0D0DRL7_9AGAM</name>
<protein>
    <recommendedName>
        <fullName evidence="2">DUF6533 domain-containing protein</fullName>
    </recommendedName>
</protein>
<dbReference type="HOGENOM" id="CLU_1310478_0_0_1"/>
<dbReference type="EMBL" id="KN825023">
    <property type="protein sequence ID" value="KIK95753.1"/>
    <property type="molecule type" value="Genomic_DNA"/>
</dbReference>
<feature type="transmembrane region" description="Helical" evidence="1">
    <location>
        <begin position="55"/>
        <end position="77"/>
    </location>
</feature>
<reference evidence="3 4" key="1">
    <citation type="submission" date="2014-04" db="EMBL/GenBank/DDBJ databases">
        <authorList>
            <consortium name="DOE Joint Genome Institute"/>
            <person name="Kuo A."/>
            <person name="Kohler A."/>
            <person name="Jargeat P."/>
            <person name="Nagy L.G."/>
            <person name="Floudas D."/>
            <person name="Copeland A."/>
            <person name="Barry K.W."/>
            <person name="Cichocki N."/>
            <person name="Veneault-Fourrey C."/>
            <person name="LaButti K."/>
            <person name="Lindquist E.A."/>
            <person name="Lipzen A."/>
            <person name="Lundell T."/>
            <person name="Morin E."/>
            <person name="Murat C."/>
            <person name="Sun H."/>
            <person name="Tunlid A."/>
            <person name="Henrissat B."/>
            <person name="Grigoriev I.V."/>
            <person name="Hibbett D.S."/>
            <person name="Martin F."/>
            <person name="Nordberg H.P."/>
            <person name="Cantor M.N."/>
            <person name="Hua S.X."/>
        </authorList>
    </citation>
    <scope>NUCLEOTIDE SEQUENCE [LARGE SCALE GENOMIC DNA]</scope>
    <source>
        <strain evidence="3 4">Ve08.2h10</strain>
    </source>
</reference>
<dbReference type="AlphaFoldDB" id="A0A0D0DRL7"/>
<proteinExistence type="predicted"/>
<dbReference type="OrthoDB" id="3251775at2759"/>
<reference evidence="4" key="2">
    <citation type="submission" date="2015-01" db="EMBL/GenBank/DDBJ databases">
        <title>Evolutionary Origins and Diversification of the Mycorrhizal Mutualists.</title>
        <authorList>
            <consortium name="DOE Joint Genome Institute"/>
            <consortium name="Mycorrhizal Genomics Consortium"/>
            <person name="Kohler A."/>
            <person name="Kuo A."/>
            <person name="Nagy L.G."/>
            <person name="Floudas D."/>
            <person name="Copeland A."/>
            <person name="Barry K.W."/>
            <person name="Cichocki N."/>
            <person name="Veneault-Fourrey C."/>
            <person name="LaButti K."/>
            <person name="Lindquist E.A."/>
            <person name="Lipzen A."/>
            <person name="Lundell T."/>
            <person name="Morin E."/>
            <person name="Murat C."/>
            <person name="Riley R."/>
            <person name="Ohm R."/>
            <person name="Sun H."/>
            <person name="Tunlid A."/>
            <person name="Henrissat B."/>
            <person name="Grigoriev I.V."/>
            <person name="Hibbett D.S."/>
            <person name="Martin F."/>
        </authorList>
    </citation>
    <scope>NUCLEOTIDE SEQUENCE [LARGE SCALE GENOMIC DNA]</scope>
    <source>
        <strain evidence="4">Ve08.2h10</strain>
    </source>
</reference>
<organism evidence="3 4">
    <name type="scientific">Paxillus rubicundulus Ve08.2h10</name>
    <dbReference type="NCBI Taxonomy" id="930991"/>
    <lineage>
        <taxon>Eukaryota</taxon>
        <taxon>Fungi</taxon>
        <taxon>Dikarya</taxon>
        <taxon>Basidiomycota</taxon>
        <taxon>Agaricomycotina</taxon>
        <taxon>Agaricomycetes</taxon>
        <taxon>Agaricomycetidae</taxon>
        <taxon>Boletales</taxon>
        <taxon>Paxilineae</taxon>
        <taxon>Paxillaceae</taxon>
        <taxon>Paxillus</taxon>
    </lineage>
</organism>
<evidence type="ECO:0000313" key="3">
    <source>
        <dbReference type="EMBL" id="KIK95753.1"/>
    </source>
</evidence>
<keyword evidence="4" id="KW-1185">Reference proteome</keyword>
<evidence type="ECO:0000256" key="1">
    <source>
        <dbReference type="SAM" id="Phobius"/>
    </source>
</evidence>
<dbReference type="Pfam" id="PF20151">
    <property type="entry name" value="DUF6533"/>
    <property type="match status" value="1"/>
</dbReference>
<keyword evidence="1" id="KW-0812">Transmembrane</keyword>
<gene>
    <name evidence="3" type="ORF">PAXRUDRAFT_362844</name>
</gene>